<keyword evidence="1" id="KW-0472">Membrane</keyword>
<organism evidence="3 4">
    <name type="scientific">Fusibacter bizertensis</name>
    <dbReference type="NCBI Taxonomy" id="1488331"/>
    <lineage>
        <taxon>Bacteria</taxon>
        <taxon>Bacillati</taxon>
        <taxon>Bacillota</taxon>
        <taxon>Clostridia</taxon>
        <taxon>Eubacteriales</taxon>
        <taxon>Eubacteriales Family XII. Incertae Sedis</taxon>
        <taxon>Fusibacter</taxon>
    </lineage>
</organism>
<keyword evidence="1" id="KW-0812">Transmembrane</keyword>
<feature type="transmembrane region" description="Helical" evidence="1">
    <location>
        <begin position="12"/>
        <end position="37"/>
    </location>
</feature>
<gene>
    <name evidence="3" type="ORF">QE109_04085</name>
</gene>
<keyword evidence="1" id="KW-1133">Transmembrane helix</keyword>
<sequence>MKRKLKNENGQSMVEFALIVPLLLLIIVGIIEFGFMFSGYLTLTNASREAVRTISLGRSDSAAILRANDTIVNLDKDQMLVKIDPSDAAREQGDSVTVTITYDYTFLTPFMEAIFGGDFQIEVSTTMRVE</sequence>
<proteinExistence type="predicted"/>
<dbReference type="RefSeq" id="WP_281093123.1">
    <property type="nucleotide sequence ID" value="NZ_JARYZI010000002.1"/>
</dbReference>
<dbReference type="Pfam" id="PF07811">
    <property type="entry name" value="TadE"/>
    <property type="match status" value="1"/>
</dbReference>
<evidence type="ECO:0000313" key="3">
    <source>
        <dbReference type="EMBL" id="MDH8677312.1"/>
    </source>
</evidence>
<name>A0ABT6NA76_9FIRM</name>
<dbReference type="Proteomes" id="UP001158045">
    <property type="component" value="Unassembled WGS sequence"/>
</dbReference>
<accession>A0ABT6NA76</accession>
<evidence type="ECO:0000259" key="2">
    <source>
        <dbReference type="Pfam" id="PF07811"/>
    </source>
</evidence>
<evidence type="ECO:0000313" key="4">
    <source>
        <dbReference type="Proteomes" id="UP001158045"/>
    </source>
</evidence>
<protein>
    <submittedName>
        <fullName evidence="3">TadE/TadG family type IV pilus assembly protein</fullName>
    </submittedName>
</protein>
<feature type="domain" description="TadE-like" evidence="2">
    <location>
        <begin position="10"/>
        <end position="52"/>
    </location>
</feature>
<evidence type="ECO:0000256" key="1">
    <source>
        <dbReference type="SAM" id="Phobius"/>
    </source>
</evidence>
<dbReference type="InterPro" id="IPR012495">
    <property type="entry name" value="TadE-like_dom"/>
</dbReference>
<reference evidence="3 4" key="1">
    <citation type="submission" date="2023-04" db="EMBL/GenBank/DDBJ databases">
        <title>Fusibacter bizertensis strain WBS, isolated from littoral bottom sediments of the Arctic seas - biochemical and genomic analysis.</title>
        <authorList>
            <person name="Brioukhanov A.L."/>
        </authorList>
    </citation>
    <scope>NUCLEOTIDE SEQUENCE [LARGE SCALE GENOMIC DNA]</scope>
    <source>
        <strain evidence="3 4">WBS</strain>
    </source>
</reference>
<keyword evidence="4" id="KW-1185">Reference proteome</keyword>
<comment type="caution">
    <text evidence="3">The sequence shown here is derived from an EMBL/GenBank/DDBJ whole genome shotgun (WGS) entry which is preliminary data.</text>
</comment>
<dbReference type="EMBL" id="JARYZI010000002">
    <property type="protein sequence ID" value="MDH8677312.1"/>
    <property type="molecule type" value="Genomic_DNA"/>
</dbReference>